<name>A0A4Y7TJ53_COPMI</name>
<organism evidence="2 3">
    <name type="scientific">Coprinellus micaceus</name>
    <name type="common">Glistening ink-cap mushroom</name>
    <name type="synonym">Coprinus micaceus</name>
    <dbReference type="NCBI Taxonomy" id="71717"/>
    <lineage>
        <taxon>Eukaryota</taxon>
        <taxon>Fungi</taxon>
        <taxon>Dikarya</taxon>
        <taxon>Basidiomycota</taxon>
        <taxon>Agaricomycotina</taxon>
        <taxon>Agaricomycetes</taxon>
        <taxon>Agaricomycetidae</taxon>
        <taxon>Agaricales</taxon>
        <taxon>Agaricineae</taxon>
        <taxon>Psathyrellaceae</taxon>
        <taxon>Coprinellus</taxon>
    </lineage>
</organism>
<evidence type="ECO:0000313" key="2">
    <source>
        <dbReference type="EMBL" id="TEB34213.1"/>
    </source>
</evidence>
<keyword evidence="1" id="KW-1133">Transmembrane helix</keyword>
<feature type="transmembrane region" description="Helical" evidence="1">
    <location>
        <begin position="63"/>
        <end position="83"/>
    </location>
</feature>
<evidence type="ECO:0008006" key="4">
    <source>
        <dbReference type="Google" id="ProtNLM"/>
    </source>
</evidence>
<gene>
    <name evidence="2" type="ORF">FA13DRAFT_1789361</name>
</gene>
<evidence type="ECO:0000313" key="3">
    <source>
        <dbReference type="Proteomes" id="UP000298030"/>
    </source>
</evidence>
<dbReference type="Proteomes" id="UP000298030">
    <property type="component" value="Unassembled WGS sequence"/>
</dbReference>
<keyword evidence="1" id="KW-0812">Transmembrane</keyword>
<dbReference type="EMBL" id="QPFP01000010">
    <property type="protein sequence ID" value="TEB34213.1"/>
    <property type="molecule type" value="Genomic_DNA"/>
</dbReference>
<keyword evidence="1" id="KW-0472">Membrane</keyword>
<accession>A0A4Y7TJ53</accession>
<proteinExistence type="predicted"/>
<evidence type="ECO:0000256" key="1">
    <source>
        <dbReference type="SAM" id="Phobius"/>
    </source>
</evidence>
<comment type="caution">
    <text evidence="2">The sequence shown here is derived from an EMBL/GenBank/DDBJ whole genome shotgun (WGS) entry which is preliminary data.</text>
</comment>
<keyword evidence="3" id="KW-1185">Reference proteome</keyword>
<dbReference type="AlphaFoldDB" id="A0A4Y7TJ53"/>
<feature type="transmembrane region" description="Helical" evidence="1">
    <location>
        <begin position="38"/>
        <end position="57"/>
    </location>
</feature>
<feature type="transmembrane region" description="Helical" evidence="1">
    <location>
        <begin position="147"/>
        <end position="172"/>
    </location>
</feature>
<feature type="transmembrane region" description="Helical" evidence="1">
    <location>
        <begin position="111"/>
        <end position="135"/>
    </location>
</feature>
<sequence>MANTRVRDDDESTIVSSVCDAQGPATPLLPETTKVQKLLIITLALATIAFVVALPSYGASTLWVGPGAVILTYTYGITLFVVMHRQKKRPLKNGKDGEKGKRKAPVVTRMPTLVCASLLVPVWAAACAMGLWRVIIEIRESREEMKAVWVALRFVEIMCYIGGGIGLGFVGVSCSRARAQERAAHLQQYPNN</sequence>
<reference evidence="2 3" key="1">
    <citation type="journal article" date="2019" name="Nat. Ecol. Evol.">
        <title>Megaphylogeny resolves global patterns of mushroom evolution.</title>
        <authorList>
            <person name="Varga T."/>
            <person name="Krizsan K."/>
            <person name="Foldi C."/>
            <person name="Dima B."/>
            <person name="Sanchez-Garcia M."/>
            <person name="Sanchez-Ramirez S."/>
            <person name="Szollosi G.J."/>
            <person name="Szarkandi J.G."/>
            <person name="Papp V."/>
            <person name="Albert L."/>
            <person name="Andreopoulos W."/>
            <person name="Angelini C."/>
            <person name="Antonin V."/>
            <person name="Barry K.W."/>
            <person name="Bougher N.L."/>
            <person name="Buchanan P."/>
            <person name="Buyck B."/>
            <person name="Bense V."/>
            <person name="Catcheside P."/>
            <person name="Chovatia M."/>
            <person name="Cooper J."/>
            <person name="Damon W."/>
            <person name="Desjardin D."/>
            <person name="Finy P."/>
            <person name="Geml J."/>
            <person name="Haridas S."/>
            <person name="Hughes K."/>
            <person name="Justo A."/>
            <person name="Karasinski D."/>
            <person name="Kautmanova I."/>
            <person name="Kiss B."/>
            <person name="Kocsube S."/>
            <person name="Kotiranta H."/>
            <person name="LaButti K.M."/>
            <person name="Lechner B.E."/>
            <person name="Liimatainen K."/>
            <person name="Lipzen A."/>
            <person name="Lukacs Z."/>
            <person name="Mihaltcheva S."/>
            <person name="Morgado L.N."/>
            <person name="Niskanen T."/>
            <person name="Noordeloos M.E."/>
            <person name="Ohm R.A."/>
            <person name="Ortiz-Santana B."/>
            <person name="Ovrebo C."/>
            <person name="Racz N."/>
            <person name="Riley R."/>
            <person name="Savchenko A."/>
            <person name="Shiryaev A."/>
            <person name="Soop K."/>
            <person name="Spirin V."/>
            <person name="Szebenyi C."/>
            <person name="Tomsovsky M."/>
            <person name="Tulloss R.E."/>
            <person name="Uehling J."/>
            <person name="Grigoriev I.V."/>
            <person name="Vagvolgyi C."/>
            <person name="Papp T."/>
            <person name="Martin F.M."/>
            <person name="Miettinen O."/>
            <person name="Hibbett D.S."/>
            <person name="Nagy L.G."/>
        </authorList>
    </citation>
    <scope>NUCLEOTIDE SEQUENCE [LARGE SCALE GENOMIC DNA]</scope>
    <source>
        <strain evidence="2 3">FP101781</strain>
    </source>
</reference>
<protein>
    <recommendedName>
        <fullName evidence="4">Transmembrane protein</fullName>
    </recommendedName>
</protein>